<protein>
    <submittedName>
        <fullName evidence="2">DNA-binding transcriptional activator of the SARP family</fullName>
    </submittedName>
</protein>
<proteinExistence type="predicted"/>
<dbReference type="InterPro" id="IPR051677">
    <property type="entry name" value="AfsR-DnrI-RedD_regulator"/>
</dbReference>
<dbReference type="Proteomes" id="UP000243884">
    <property type="component" value="Unassembled WGS sequence"/>
</dbReference>
<dbReference type="EMBL" id="FWXK01000004">
    <property type="protein sequence ID" value="SMC41044.1"/>
    <property type="molecule type" value="Genomic_DNA"/>
</dbReference>
<dbReference type="Gene3D" id="1.25.40.10">
    <property type="entry name" value="Tetratricopeptide repeat domain"/>
    <property type="match status" value="1"/>
</dbReference>
<gene>
    <name evidence="2" type="ORF">SAMN04487984_0998</name>
</gene>
<dbReference type="InterPro" id="IPR027417">
    <property type="entry name" value="P-loop_NTPase"/>
</dbReference>
<dbReference type="SUPFAM" id="SSF52540">
    <property type="entry name" value="P-loop containing nucleoside triphosphate hydrolases"/>
    <property type="match status" value="1"/>
</dbReference>
<accession>A0A1W1YY32</accession>
<feature type="domain" description="Bacterial transcriptional activator" evidence="1">
    <location>
        <begin position="100"/>
        <end position="230"/>
    </location>
</feature>
<dbReference type="GO" id="GO:0003677">
    <property type="term" value="F:DNA binding"/>
    <property type="evidence" value="ECO:0007669"/>
    <property type="project" value="UniProtKB-KW"/>
</dbReference>
<evidence type="ECO:0000259" key="1">
    <source>
        <dbReference type="SMART" id="SM01043"/>
    </source>
</evidence>
<dbReference type="InterPro" id="IPR005158">
    <property type="entry name" value="BTAD"/>
</dbReference>
<sequence length="751" mass="88279">MNHVLYGQLLGNPIIYLDDEMIHFPFAKINALVYYLLINQTVSREEMASLLWPDKTETSAKKNLRNTIYQANKTLGDDYIVSLANQILAWNDALPIELDVDHLLNDDPFNPDIYQDEFLHQFYIKGCERYDNWLNQMRRFYAHEFTKKLYAKVQHDIEQKNFAEVERYIHRLTSIDEFDEHYYQLLMNYYHQRGMYSKVIETYMHLSQLLNQELGITPTAETEAIYKETISEVQKSQHHKKNQLPDVYFSRPEAMATYEEVVDRFVSGNTAEVLLIYGETGNGKTEFVERMQQISTLDVLNVAITAKKMYAKNSGYVWDKWLTRLADVLQNCCEKEVSDSIDAIRYHALHQEHDKEVSYTQVDKVYQTLKPLLMNHKVIVTIDQFEQIDVPSLKLMHLLVSDYDLPILFIWIGNGQTLPETQQIINQLRHTHFCHEIEIKPLTLHQTEHFITNLLENKQQTMPQAEKEAIYHFSGGNILFIHEMVNLYMKGQPITQLTDKMAASIDKQCSFLSQDGIELLETLALFQKGVTMPLLSSLIGLNLMPMKRELKELFRRNLIIEETHQGALTIRIKAERIKHYFDEHQNKTLKKLMHGKIADTLIEHHGIYLTNTQDLSQIAYHLRHADRVLEALEYELAYLQHSLKFRHELFPVYNQEQTGTIETLNFTPAEVEERLEMIQQELTAIENSREVDIVFLKLELRFLYIQGRYFIRIGSYEEGIDNILAVIVKAKEINESDYLLRAYFQMIYYCI</sequence>
<dbReference type="Gene3D" id="3.40.50.300">
    <property type="entry name" value="P-loop containing nucleotide triphosphate hydrolases"/>
    <property type="match status" value="1"/>
</dbReference>
<keyword evidence="2" id="KW-0238">DNA-binding</keyword>
<keyword evidence="3" id="KW-1185">Reference proteome</keyword>
<dbReference type="AlphaFoldDB" id="A0A1W1YY32"/>
<organism evidence="2 3">
    <name type="scientific">Aerococcus suis</name>
    <dbReference type="NCBI Taxonomy" id="371602"/>
    <lineage>
        <taxon>Bacteria</taxon>
        <taxon>Bacillati</taxon>
        <taxon>Bacillota</taxon>
        <taxon>Bacilli</taxon>
        <taxon>Lactobacillales</taxon>
        <taxon>Aerococcaceae</taxon>
        <taxon>Aerococcus</taxon>
    </lineage>
</organism>
<dbReference type="STRING" id="371602.SAMN04487984_0998"/>
<dbReference type="SMART" id="SM01043">
    <property type="entry name" value="BTAD"/>
    <property type="match status" value="1"/>
</dbReference>
<dbReference type="Pfam" id="PF03704">
    <property type="entry name" value="BTAD"/>
    <property type="match status" value="1"/>
</dbReference>
<name>A0A1W1YY32_9LACT</name>
<dbReference type="RefSeq" id="WP_084099125.1">
    <property type="nucleotide sequence ID" value="NZ_FWXK01000004.1"/>
</dbReference>
<evidence type="ECO:0000313" key="2">
    <source>
        <dbReference type="EMBL" id="SMC41044.1"/>
    </source>
</evidence>
<dbReference type="InterPro" id="IPR011990">
    <property type="entry name" value="TPR-like_helical_dom_sf"/>
</dbReference>
<dbReference type="Gene3D" id="1.10.10.10">
    <property type="entry name" value="Winged helix-like DNA-binding domain superfamily/Winged helix DNA-binding domain"/>
    <property type="match status" value="1"/>
</dbReference>
<dbReference type="InterPro" id="IPR036388">
    <property type="entry name" value="WH-like_DNA-bd_sf"/>
</dbReference>
<reference evidence="3" key="1">
    <citation type="submission" date="2017-04" db="EMBL/GenBank/DDBJ databases">
        <authorList>
            <person name="Varghese N."/>
            <person name="Submissions S."/>
        </authorList>
    </citation>
    <scope>NUCLEOTIDE SEQUENCE [LARGE SCALE GENOMIC DNA]</scope>
    <source>
        <strain evidence="3">DSM 21500</strain>
    </source>
</reference>
<dbReference type="PANTHER" id="PTHR35807">
    <property type="entry name" value="TRANSCRIPTIONAL REGULATOR REDD-RELATED"/>
    <property type="match status" value="1"/>
</dbReference>
<dbReference type="SUPFAM" id="SSF48452">
    <property type="entry name" value="TPR-like"/>
    <property type="match status" value="1"/>
</dbReference>
<dbReference type="OrthoDB" id="3193269at2"/>
<evidence type="ECO:0000313" key="3">
    <source>
        <dbReference type="Proteomes" id="UP000243884"/>
    </source>
</evidence>